<evidence type="ECO:0000259" key="12">
    <source>
        <dbReference type="Pfam" id="PF14905"/>
    </source>
</evidence>
<evidence type="ECO:0000256" key="10">
    <source>
        <dbReference type="SAM" id="SignalP"/>
    </source>
</evidence>
<evidence type="ECO:0000313" key="14">
    <source>
        <dbReference type="Proteomes" id="UP001226434"/>
    </source>
</evidence>
<keyword evidence="13" id="KW-0675">Receptor</keyword>
<keyword evidence="14" id="KW-1185">Reference proteome</keyword>
<feature type="region of interest" description="Disordered" evidence="9">
    <location>
        <begin position="768"/>
        <end position="789"/>
    </location>
</feature>
<dbReference type="PANTHER" id="PTHR30069">
    <property type="entry name" value="TONB-DEPENDENT OUTER MEMBRANE RECEPTOR"/>
    <property type="match status" value="1"/>
</dbReference>
<dbReference type="Gene3D" id="2.40.170.20">
    <property type="entry name" value="TonB-dependent receptor, beta-barrel domain"/>
    <property type="match status" value="1"/>
</dbReference>
<organism evidence="13 14">
    <name type="scientific">Pinibacter soli</name>
    <dbReference type="NCBI Taxonomy" id="3044211"/>
    <lineage>
        <taxon>Bacteria</taxon>
        <taxon>Pseudomonadati</taxon>
        <taxon>Bacteroidota</taxon>
        <taxon>Chitinophagia</taxon>
        <taxon>Chitinophagales</taxon>
        <taxon>Chitinophagaceae</taxon>
        <taxon>Pinibacter</taxon>
    </lineage>
</organism>
<name>A0ABT6RE43_9BACT</name>
<dbReference type="Proteomes" id="UP001226434">
    <property type="component" value="Unassembled WGS sequence"/>
</dbReference>
<feature type="chain" id="PRO_5046823059" evidence="10">
    <location>
        <begin position="21"/>
        <end position="886"/>
    </location>
</feature>
<dbReference type="InterPro" id="IPR041700">
    <property type="entry name" value="OMP_b-brl_3"/>
</dbReference>
<evidence type="ECO:0000256" key="1">
    <source>
        <dbReference type="ARBA" id="ARBA00004571"/>
    </source>
</evidence>
<evidence type="ECO:0000313" key="13">
    <source>
        <dbReference type="EMBL" id="MDI3320746.1"/>
    </source>
</evidence>
<dbReference type="Gene3D" id="2.170.130.10">
    <property type="entry name" value="TonB-dependent receptor, plug domain"/>
    <property type="match status" value="1"/>
</dbReference>
<evidence type="ECO:0000256" key="4">
    <source>
        <dbReference type="ARBA" id="ARBA00022692"/>
    </source>
</evidence>
<comment type="similarity">
    <text evidence="8">Belongs to the TonB-dependent receptor family.</text>
</comment>
<proteinExistence type="inferred from homology"/>
<evidence type="ECO:0000256" key="7">
    <source>
        <dbReference type="ARBA" id="ARBA00023237"/>
    </source>
</evidence>
<dbReference type="SUPFAM" id="SSF56935">
    <property type="entry name" value="Porins"/>
    <property type="match status" value="1"/>
</dbReference>
<evidence type="ECO:0000259" key="11">
    <source>
        <dbReference type="Pfam" id="PF07715"/>
    </source>
</evidence>
<dbReference type="RefSeq" id="WP_282334851.1">
    <property type="nucleotide sequence ID" value="NZ_JASBRG010000007.1"/>
</dbReference>
<evidence type="ECO:0000256" key="9">
    <source>
        <dbReference type="SAM" id="MobiDB-lite"/>
    </source>
</evidence>
<dbReference type="PROSITE" id="PS52016">
    <property type="entry name" value="TONB_DEPENDENT_REC_3"/>
    <property type="match status" value="1"/>
</dbReference>
<comment type="caution">
    <text evidence="13">The sequence shown here is derived from an EMBL/GenBank/DDBJ whole genome shotgun (WGS) entry which is preliminary data.</text>
</comment>
<dbReference type="InterPro" id="IPR037066">
    <property type="entry name" value="Plug_dom_sf"/>
</dbReference>
<evidence type="ECO:0000256" key="3">
    <source>
        <dbReference type="ARBA" id="ARBA00022452"/>
    </source>
</evidence>
<keyword evidence="6 8" id="KW-0472">Membrane</keyword>
<feature type="domain" description="Outer membrane protein beta-barrel" evidence="12">
    <location>
        <begin position="410"/>
        <end position="856"/>
    </location>
</feature>
<keyword evidence="3 8" id="KW-1134">Transmembrane beta strand</keyword>
<feature type="signal peptide" evidence="10">
    <location>
        <begin position="1"/>
        <end position="20"/>
    </location>
</feature>
<accession>A0ABT6RE43</accession>
<comment type="subcellular location">
    <subcellularLocation>
        <location evidence="1 8">Cell outer membrane</location>
        <topology evidence="1 8">Multi-pass membrane protein</topology>
    </subcellularLocation>
</comment>
<keyword evidence="2 8" id="KW-0813">Transport</keyword>
<sequence>MRQIYLILLLVTVYSISAQAQYPGGGGGGQRRAGGGNMTGRMYGKIVDEKTNKGIDAATIELVQSKFDTLTRKRKDTVVTGMLTRSNGDFSLENIPLFGQFRITITAIGHEPIDMKVAFDLKGMQGGNMDAALNATDKDLGNIKMKQDAKMLEGVTVTASKPMVEMKIDRKVFNVDKNITSAGGSGVDVIRNVPSLQVDIDGNVTLRNTAPQLFVDGRPTNLTLDQIPADAIESVEVITNASAKYDASGGNSGILNIVLKKNKKAGYSGNVRANVDSRGKVGGGADLNLRQNKVNVFANINYNQRKSISNGTTSRATNLDTITLLKQYDKNINNGNFIFSRFGLDYFVDNRNTISVSGNFVRGKFKPNTSSQMYTDSVMPPLDTKYYYTDREANGNSMFRNTGASLNYKHNFAKPGKELTADVTYNGSHNENENFTGSTTYLRPNNDYFGYFNQLTDGGGTNNSFTAQTDFVNPLSEKSKVEMGLRAAVRNVDSHNDIYTVDHNGNKIKLPQLSSLYNNSDKVYAAYATYSNQVKGGKFSYQLGLRAESSENSGTVHSTTTDFKDTSNYFKNTFPISLFPTLFLSQKLGEGEDLQLNYTRKVNRPNFFQLFPFTDYSDSLNLNRGNPDLKPEFTNSIELGYSKTYHGNDMFLATVYYKYTTDLITRSQQKDYNPVTGKAVLINTYINANHSYVTGLELTGKNAITKWWDVNSNINFFTSQINTSDTTIKPQDNIISYFAKLSNTFKLPKNFTIQLSGDYTSKTVLPPGGSYSSGGGGGRGPWGGPTTTAQGYLRPTGGVDIAVKYEFLKNKAASISVNMNDIFKTRKTDMYSASDFFVQNSLRTRDAQVIRVNFNYRFGKFDASLFKRKNMKGGQEGMENMGGMGQ</sequence>
<feature type="domain" description="TonB-dependent receptor plug" evidence="11">
    <location>
        <begin position="185"/>
        <end position="249"/>
    </location>
</feature>
<evidence type="ECO:0000256" key="2">
    <source>
        <dbReference type="ARBA" id="ARBA00022448"/>
    </source>
</evidence>
<protein>
    <submittedName>
        <fullName evidence="13">TonB-dependent receptor</fullName>
    </submittedName>
</protein>
<evidence type="ECO:0000256" key="5">
    <source>
        <dbReference type="ARBA" id="ARBA00022729"/>
    </source>
</evidence>
<keyword evidence="4 8" id="KW-0812">Transmembrane</keyword>
<dbReference type="InterPro" id="IPR039426">
    <property type="entry name" value="TonB-dep_rcpt-like"/>
</dbReference>
<gene>
    <name evidence="13" type="ORF">QJ048_13230</name>
</gene>
<dbReference type="InterPro" id="IPR012910">
    <property type="entry name" value="Plug_dom"/>
</dbReference>
<feature type="compositionally biased region" description="Gly residues" evidence="9">
    <location>
        <begin position="771"/>
        <end position="783"/>
    </location>
</feature>
<evidence type="ECO:0000256" key="8">
    <source>
        <dbReference type="PROSITE-ProRule" id="PRU01360"/>
    </source>
</evidence>
<keyword evidence="7 8" id="KW-0998">Cell outer membrane</keyword>
<evidence type="ECO:0000256" key="6">
    <source>
        <dbReference type="ARBA" id="ARBA00023136"/>
    </source>
</evidence>
<dbReference type="Pfam" id="PF14905">
    <property type="entry name" value="OMP_b-brl_3"/>
    <property type="match status" value="1"/>
</dbReference>
<dbReference type="EMBL" id="JASBRG010000007">
    <property type="protein sequence ID" value="MDI3320746.1"/>
    <property type="molecule type" value="Genomic_DNA"/>
</dbReference>
<dbReference type="PANTHER" id="PTHR30069:SF29">
    <property type="entry name" value="HEMOGLOBIN AND HEMOGLOBIN-HAPTOGLOBIN-BINDING PROTEIN 1-RELATED"/>
    <property type="match status" value="1"/>
</dbReference>
<dbReference type="InterPro" id="IPR036942">
    <property type="entry name" value="Beta-barrel_TonB_sf"/>
</dbReference>
<dbReference type="Pfam" id="PF07715">
    <property type="entry name" value="Plug"/>
    <property type="match status" value="1"/>
</dbReference>
<keyword evidence="5 10" id="KW-0732">Signal</keyword>
<reference evidence="13 14" key="1">
    <citation type="submission" date="2023-05" db="EMBL/GenBank/DDBJ databases">
        <title>Genome sequence of Pinibacter sp. MAH-24.</title>
        <authorList>
            <person name="Huq M.A."/>
        </authorList>
    </citation>
    <scope>NUCLEOTIDE SEQUENCE [LARGE SCALE GENOMIC DNA]</scope>
    <source>
        <strain evidence="13 14">MAH-24</strain>
    </source>
</reference>